<protein>
    <submittedName>
        <fullName evidence="1">Uncharacterized protein</fullName>
    </submittedName>
</protein>
<name>A0A371DCW9_9APHY</name>
<evidence type="ECO:0000313" key="2">
    <source>
        <dbReference type="Proteomes" id="UP000256964"/>
    </source>
</evidence>
<evidence type="ECO:0000313" key="1">
    <source>
        <dbReference type="EMBL" id="RDX50407.1"/>
    </source>
</evidence>
<gene>
    <name evidence="1" type="ORF">OH76DRAFT_445814</name>
</gene>
<reference evidence="1 2" key="1">
    <citation type="journal article" date="2018" name="Biotechnol. Biofuels">
        <title>Integrative visual omics of the white-rot fungus Polyporus brumalis exposes the biotechnological potential of its oxidative enzymes for delignifying raw plant biomass.</title>
        <authorList>
            <person name="Miyauchi S."/>
            <person name="Rancon A."/>
            <person name="Drula E."/>
            <person name="Hage H."/>
            <person name="Chaduli D."/>
            <person name="Favel A."/>
            <person name="Grisel S."/>
            <person name="Henrissat B."/>
            <person name="Herpoel-Gimbert I."/>
            <person name="Ruiz-Duenas F.J."/>
            <person name="Chevret D."/>
            <person name="Hainaut M."/>
            <person name="Lin J."/>
            <person name="Wang M."/>
            <person name="Pangilinan J."/>
            <person name="Lipzen A."/>
            <person name="Lesage-Meessen L."/>
            <person name="Navarro D."/>
            <person name="Riley R."/>
            <person name="Grigoriev I.V."/>
            <person name="Zhou S."/>
            <person name="Raouche S."/>
            <person name="Rosso M.N."/>
        </authorList>
    </citation>
    <scope>NUCLEOTIDE SEQUENCE [LARGE SCALE GENOMIC DNA]</scope>
    <source>
        <strain evidence="1 2">BRFM 1820</strain>
    </source>
</reference>
<proteinExistence type="predicted"/>
<organism evidence="1 2">
    <name type="scientific">Lentinus brumalis</name>
    <dbReference type="NCBI Taxonomy" id="2498619"/>
    <lineage>
        <taxon>Eukaryota</taxon>
        <taxon>Fungi</taxon>
        <taxon>Dikarya</taxon>
        <taxon>Basidiomycota</taxon>
        <taxon>Agaricomycotina</taxon>
        <taxon>Agaricomycetes</taxon>
        <taxon>Polyporales</taxon>
        <taxon>Polyporaceae</taxon>
        <taxon>Lentinus</taxon>
    </lineage>
</organism>
<sequence length="171" mass="19814">MRGANDTESTPHNPSDVQFDVAVMVYVPSFASGSNVYLRQGLTYLRIRNSAWYHLGLDSRFHGEVHWPPWRAHAECLRGWRRERNRLRSRPPRSSMLPKDGSLAASRDNRIVSDYFTFAWVPCHFMSNITRGRRYLTLPDTQPELLELPTRVRAVHRELVARAADIHASLF</sequence>
<dbReference type="EMBL" id="KZ857399">
    <property type="protein sequence ID" value="RDX50407.1"/>
    <property type="molecule type" value="Genomic_DNA"/>
</dbReference>
<keyword evidence="2" id="KW-1185">Reference proteome</keyword>
<dbReference type="AlphaFoldDB" id="A0A371DCW9"/>
<accession>A0A371DCW9</accession>
<dbReference type="Proteomes" id="UP000256964">
    <property type="component" value="Unassembled WGS sequence"/>
</dbReference>